<organism evidence="2 3">
    <name type="scientific">Simkania negevensis</name>
    <dbReference type="NCBI Taxonomy" id="83561"/>
    <lineage>
        <taxon>Bacteria</taxon>
        <taxon>Pseudomonadati</taxon>
        <taxon>Chlamydiota</taxon>
        <taxon>Chlamydiia</taxon>
        <taxon>Parachlamydiales</taxon>
        <taxon>Simkaniaceae</taxon>
        <taxon>Simkania</taxon>
    </lineage>
</organism>
<dbReference type="PANTHER" id="PTHR47619">
    <property type="entry name" value="METALLO-HYDROLASE YYCJ-RELATED"/>
    <property type="match status" value="1"/>
</dbReference>
<sequence>MIGFCPLASGSRGNSIFFGTKKTKLLVDAGISGRATKTRLAELGIDVEEIDAILITHEHTDHIRGLVVLALKMKIPIFCNSDTAAGIVAFLGVTPQFKLFHTGETFQYRDLQIDPFSVQHDAIDPVAFTIDCEEAKVGFCADLGYTTTLVANKLMQCDYLYLEANHDPNMVYACSRPMIYKQRVLGRSGHLSNEECGQLLSQVVNDGLKHVYLAHLSGECNHPQRALECVGSFLKQRERAPTLSIAYQDRVSAPSFF</sequence>
<dbReference type="InterPro" id="IPR052533">
    <property type="entry name" value="WalJ/YycJ-like"/>
</dbReference>
<protein>
    <submittedName>
        <fullName evidence="2">MBL fold metallo-hydrolase</fullName>
    </submittedName>
</protein>
<dbReference type="Pfam" id="PF12706">
    <property type="entry name" value="Lactamase_B_2"/>
    <property type="match status" value="1"/>
</dbReference>
<name>A0ABS3AVN1_9BACT</name>
<comment type="caution">
    <text evidence="2">The sequence shown here is derived from an EMBL/GenBank/DDBJ whole genome shotgun (WGS) entry which is preliminary data.</text>
</comment>
<evidence type="ECO:0000313" key="2">
    <source>
        <dbReference type="EMBL" id="MBN4067027.1"/>
    </source>
</evidence>
<keyword evidence="3" id="KW-1185">Reference proteome</keyword>
<dbReference type="SUPFAM" id="SSF56281">
    <property type="entry name" value="Metallo-hydrolase/oxidoreductase"/>
    <property type="match status" value="1"/>
</dbReference>
<dbReference type="InterPro" id="IPR036866">
    <property type="entry name" value="RibonucZ/Hydroxyglut_hydro"/>
</dbReference>
<feature type="domain" description="Metallo-beta-lactamase" evidence="1">
    <location>
        <begin position="12"/>
        <end position="190"/>
    </location>
</feature>
<dbReference type="PANTHER" id="PTHR47619:SF1">
    <property type="entry name" value="EXODEOXYRIBONUCLEASE WALJ"/>
    <property type="match status" value="1"/>
</dbReference>
<accession>A0ABS3AVN1</accession>
<proteinExistence type="predicted"/>
<gene>
    <name evidence="2" type="ORF">JYU14_02985</name>
</gene>
<dbReference type="InterPro" id="IPR001279">
    <property type="entry name" value="Metallo-B-lactamas"/>
</dbReference>
<reference evidence="2 3" key="1">
    <citation type="submission" date="2021-02" db="EMBL/GenBank/DDBJ databases">
        <title>Activity-based single-cell genomes from oceanic crustal fluid captures similar information to metagenomic and metatranscriptomic surveys with orders of magnitude less sampling.</title>
        <authorList>
            <person name="D'Angelo T.S."/>
            <person name="Orcutt B.N."/>
        </authorList>
    </citation>
    <scope>NUCLEOTIDE SEQUENCE [LARGE SCALE GENOMIC DNA]</scope>
    <source>
        <strain evidence="2">AH-315-G07</strain>
    </source>
</reference>
<dbReference type="Gene3D" id="3.60.15.10">
    <property type="entry name" value="Ribonuclease Z/Hydroxyacylglutathione hydrolase-like"/>
    <property type="match status" value="1"/>
</dbReference>
<evidence type="ECO:0000313" key="3">
    <source>
        <dbReference type="Proteomes" id="UP000722121"/>
    </source>
</evidence>
<evidence type="ECO:0000259" key="1">
    <source>
        <dbReference type="SMART" id="SM00849"/>
    </source>
</evidence>
<dbReference type="Proteomes" id="UP000722121">
    <property type="component" value="Unassembled WGS sequence"/>
</dbReference>
<dbReference type="EMBL" id="JAFITR010000053">
    <property type="protein sequence ID" value="MBN4067027.1"/>
    <property type="molecule type" value="Genomic_DNA"/>
</dbReference>
<dbReference type="SMART" id="SM00849">
    <property type="entry name" value="Lactamase_B"/>
    <property type="match status" value="1"/>
</dbReference>